<dbReference type="RefSeq" id="WP_132241801.1">
    <property type="nucleotide sequence ID" value="NZ_SLZU01000001.1"/>
</dbReference>
<comment type="caution">
    <text evidence="1">The sequence shown here is derived from an EMBL/GenBank/DDBJ whole genome shotgun (WGS) entry which is preliminary data.</text>
</comment>
<name>A0A4R3JMS3_9RHOB</name>
<dbReference type="EMBL" id="SLZU01000001">
    <property type="protein sequence ID" value="TCS67591.1"/>
    <property type="molecule type" value="Genomic_DNA"/>
</dbReference>
<accession>A0A4R3JMS3</accession>
<dbReference type="OrthoDB" id="7850984at2"/>
<proteinExistence type="predicted"/>
<gene>
    <name evidence="1" type="ORF">EDD52_101693</name>
</gene>
<dbReference type="AlphaFoldDB" id="A0A4R3JMS3"/>
<reference evidence="1 2" key="1">
    <citation type="submission" date="2019-03" db="EMBL/GenBank/DDBJ databases">
        <title>Genomic Encyclopedia of Type Strains, Phase IV (KMG-IV): sequencing the most valuable type-strain genomes for metagenomic binning, comparative biology and taxonomic classification.</title>
        <authorList>
            <person name="Goeker M."/>
        </authorList>
    </citation>
    <scope>NUCLEOTIDE SEQUENCE [LARGE SCALE GENOMIC DNA]</scope>
    <source>
        <strain evidence="1 2">DSM 104836</strain>
    </source>
</reference>
<organism evidence="1 2">
    <name type="scientific">Primorskyibacter sedentarius</name>
    <dbReference type="NCBI Taxonomy" id="745311"/>
    <lineage>
        <taxon>Bacteria</taxon>
        <taxon>Pseudomonadati</taxon>
        <taxon>Pseudomonadota</taxon>
        <taxon>Alphaproteobacteria</taxon>
        <taxon>Rhodobacterales</taxon>
        <taxon>Roseobacteraceae</taxon>
        <taxon>Primorskyibacter</taxon>
    </lineage>
</organism>
<keyword evidence="2" id="KW-1185">Reference proteome</keyword>
<evidence type="ECO:0000313" key="2">
    <source>
        <dbReference type="Proteomes" id="UP000295696"/>
    </source>
</evidence>
<evidence type="ECO:0000313" key="1">
    <source>
        <dbReference type="EMBL" id="TCS67591.1"/>
    </source>
</evidence>
<protein>
    <submittedName>
        <fullName evidence="1">Uncharacterized protein</fullName>
    </submittedName>
</protein>
<dbReference type="Proteomes" id="UP000295696">
    <property type="component" value="Unassembled WGS sequence"/>
</dbReference>
<sequence length="124" mass="12992">MLITVEKPTVGARQFGVVCRDPVIQIDAVETLREVFPGAAVHMAHGLGSTEAEIEAQGACSVLLVIGPGMHVRSGALASRLVARGASVVLVDCDPSEWEAFGIQPIELELPFTSETLAAALQSI</sequence>